<dbReference type="EMBL" id="CACRXK020002056">
    <property type="protein sequence ID" value="CAB3992455.1"/>
    <property type="molecule type" value="Genomic_DNA"/>
</dbReference>
<dbReference type="PANTHER" id="PTHR15225">
    <property type="entry name" value="INTERFERON-INDUCED PROTEIN 35/NMI N-MYC/STAT INTERACTING PROTEIN"/>
    <property type="match status" value="1"/>
</dbReference>
<name>A0A6S7GLE4_PARCT</name>
<organism evidence="1 2">
    <name type="scientific">Paramuricea clavata</name>
    <name type="common">Red gorgonian</name>
    <name type="synonym">Violescent sea-whip</name>
    <dbReference type="NCBI Taxonomy" id="317549"/>
    <lineage>
        <taxon>Eukaryota</taxon>
        <taxon>Metazoa</taxon>
        <taxon>Cnidaria</taxon>
        <taxon>Anthozoa</taxon>
        <taxon>Octocorallia</taxon>
        <taxon>Malacalcyonacea</taxon>
        <taxon>Plexauridae</taxon>
        <taxon>Paramuricea</taxon>
    </lineage>
</organism>
<evidence type="ECO:0000313" key="1">
    <source>
        <dbReference type="EMBL" id="CAB3992455.1"/>
    </source>
</evidence>
<keyword evidence="2" id="KW-1185">Reference proteome</keyword>
<comment type="caution">
    <text evidence="1">The sequence shown here is derived from an EMBL/GenBank/DDBJ whole genome shotgun (WGS) entry which is preliminary data.</text>
</comment>
<proteinExistence type="predicted"/>
<dbReference type="Gene3D" id="3.30.70.330">
    <property type="match status" value="2"/>
</dbReference>
<accession>A0A6S7GLE4</accession>
<dbReference type="GO" id="GO:0003723">
    <property type="term" value="F:RNA binding"/>
    <property type="evidence" value="ECO:0007669"/>
    <property type="project" value="UniProtKB-UniRule"/>
</dbReference>
<dbReference type="PROSITE" id="PS50102">
    <property type="entry name" value="RRM"/>
    <property type="match status" value="1"/>
</dbReference>
<dbReference type="InterPro" id="IPR012677">
    <property type="entry name" value="Nucleotide-bd_a/b_plait_sf"/>
</dbReference>
<dbReference type="OrthoDB" id="5985922at2759"/>
<dbReference type="Proteomes" id="UP001152795">
    <property type="component" value="Unassembled WGS sequence"/>
</dbReference>
<gene>
    <name evidence="1" type="ORF">PACLA_8A076805</name>
</gene>
<dbReference type="AlphaFoldDB" id="A0A6S7GLE4"/>
<protein>
    <submittedName>
        <fullName evidence="1">Poly [ADP-ribose] polymerase 14-like isoform X1</fullName>
    </submittedName>
</protein>
<dbReference type="InterPro" id="IPR000504">
    <property type="entry name" value="RRM_dom"/>
</dbReference>
<reference evidence="1" key="1">
    <citation type="submission" date="2020-04" db="EMBL/GenBank/DDBJ databases">
        <authorList>
            <person name="Alioto T."/>
            <person name="Alioto T."/>
            <person name="Gomez Garrido J."/>
        </authorList>
    </citation>
    <scope>NUCLEOTIDE SEQUENCE</scope>
    <source>
        <strain evidence="1">A484AB</strain>
    </source>
</reference>
<sequence length="950" mass="108698">MAELSEQSIDPKQMVVVLNSPSNVGEDELTIHFQKERNGGGDVDDVVVDRSVSFVSFDMPEVSTSVLNHQEQFINSKKIEAQSYESCLANKKIQEGSSAIDNQERNQPEDAACTFVSSEDAQNVLKKANEKPLSPEGELLKVSDVLEPTHDRSILLAKNLNYQTNEETLRSFVEVKRKANVLNIVFGKDGKAIVILKNEIDDDCSNEESSNENMKLDGSIISLEFAPLTKGITISNIPQGTCFEDIRCKFSNENIGGDQVTDIILDRTNGIANVYFEKTSVVSGLVKKEHKFKGVPLTVFPYYDDFEELHEESTIKTTVVSRSYHIDPLVMGYVMKHLRIEEQFDLKKAKFDASSSRFHFTKEFEDCKEDATEFENKLKEFFHSFVKEDVKIPKVVFEQVKEAIESKRNEFEAEKVDFKFDGFRAIFVGERENVAGKKQLVETMVETFTEEAQNISIDFQIDDKNMLKFLNFIDYFTKLETEFPEVQICGMQSSSGKLSFLGTTAETKDIKAKISEDFMEISEIDVKMSDHQIDFLKRTDCQIVNDELKKDDVMLMMLTLEEAVGAQAFQAKIMTLRKCDNTEEKRLLKIVHAKTSEKRVRVDEETASFLAKSDKLQEFKMEQFDQHQVLIDPELVNPCNMWIVCEESKMNNAEQELTRLTDKMMIASYTFRPMDPMKVRFLKEHCWSKIKEKEKSCEAEGVAVLEIDSGSLEVKGTQAGRKDMITFFVDLAKQIDCKVVETMVETFTEEAPKVSIDFQIDDKNKLKFLNFIDYFKKLETEFPEVQIRGMQSSSGKLSFLGTTAETKDIKAKISEDSMEISEIDVKMSDHQIDFLKRTDCQIVNDELKKDDVMLMMLTLEEAVAAQAFQAKIMTLRKCDNTEEKRLLKIVHAKTSEKRVRVNEETASFLAKSDKLQEFKMEQFDQHQVLIDPELNSWILTISGSSVKNLR</sequence>
<evidence type="ECO:0000313" key="2">
    <source>
        <dbReference type="Proteomes" id="UP001152795"/>
    </source>
</evidence>
<dbReference type="Pfam" id="PF23085">
    <property type="entry name" value="RRM_PARP14_3"/>
    <property type="match status" value="2"/>
</dbReference>
<dbReference type="PANTHER" id="PTHR15225:SF8">
    <property type="entry name" value="RNA-BINDING PROTEIN 43"/>
    <property type="match status" value="1"/>
</dbReference>